<organism evidence="1 2">
    <name type="scientific">Ensete ventricosum</name>
    <name type="common">Abyssinian banana</name>
    <name type="synonym">Musa ensete</name>
    <dbReference type="NCBI Taxonomy" id="4639"/>
    <lineage>
        <taxon>Eukaryota</taxon>
        <taxon>Viridiplantae</taxon>
        <taxon>Streptophyta</taxon>
        <taxon>Embryophyta</taxon>
        <taxon>Tracheophyta</taxon>
        <taxon>Spermatophyta</taxon>
        <taxon>Magnoliopsida</taxon>
        <taxon>Liliopsida</taxon>
        <taxon>Zingiberales</taxon>
        <taxon>Musaceae</taxon>
        <taxon>Ensete</taxon>
    </lineage>
</organism>
<gene>
    <name evidence="1" type="ORF">B296_00020664</name>
</gene>
<protein>
    <submittedName>
        <fullName evidence="1">Uncharacterized protein</fullName>
    </submittedName>
</protein>
<dbReference type="AlphaFoldDB" id="A0A427B1D7"/>
<dbReference type="EMBL" id="AMZH03000759">
    <property type="protein sequence ID" value="RRT82126.1"/>
    <property type="molecule type" value="Genomic_DNA"/>
</dbReference>
<reference evidence="1 2" key="1">
    <citation type="journal article" date="2014" name="Agronomy (Basel)">
        <title>A Draft Genome Sequence for Ensete ventricosum, the Drought-Tolerant Tree Against Hunger.</title>
        <authorList>
            <person name="Harrison J."/>
            <person name="Moore K.A."/>
            <person name="Paszkiewicz K."/>
            <person name="Jones T."/>
            <person name="Grant M."/>
            <person name="Ambacheew D."/>
            <person name="Muzemil S."/>
            <person name="Studholme D.J."/>
        </authorList>
    </citation>
    <scope>NUCLEOTIDE SEQUENCE [LARGE SCALE GENOMIC DNA]</scope>
</reference>
<evidence type="ECO:0000313" key="1">
    <source>
        <dbReference type="EMBL" id="RRT82126.1"/>
    </source>
</evidence>
<accession>A0A427B1D7</accession>
<name>A0A427B1D7_ENSVE</name>
<proteinExistence type="predicted"/>
<evidence type="ECO:0000313" key="2">
    <source>
        <dbReference type="Proteomes" id="UP000287651"/>
    </source>
</evidence>
<comment type="caution">
    <text evidence="1">The sequence shown here is derived from an EMBL/GenBank/DDBJ whole genome shotgun (WGS) entry which is preliminary data.</text>
</comment>
<sequence>MPIGEGQAPCRGGHPRPGHLQGRSIVARALVWVVARGQVACRGDRQPIGVASCGRGRLLAQPHGQDASAGDHLQARCRLLGEGRLRAAAPTRPLGVLPEGNDIYSPARASVPAVGGSATTCNVATCVGAPVATVRTRAERG</sequence>
<dbReference type="Proteomes" id="UP000287651">
    <property type="component" value="Unassembled WGS sequence"/>
</dbReference>